<gene>
    <name evidence="1" type="ORF">EDM21_12525</name>
</gene>
<dbReference type="AlphaFoldDB" id="A0A7X3JZS4"/>
<organism evidence="1 2">
    <name type="scientific">Paenibacillus lutrae</name>
    <dbReference type="NCBI Taxonomy" id="2078573"/>
    <lineage>
        <taxon>Bacteria</taxon>
        <taxon>Bacillati</taxon>
        <taxon>Bacillota</taxon>
        <taxon>Bacilli</taxon>
        <taxon>Bacillales</taxon>
        <taxon>Paenibacillaceae</taxon>
        <taxon>Paenibacillus</taxon>
    </lineage>
</organism>
<dbReference type="InterPro" id="IPR058600">
    <property type="entry name" value="YhjD-like"/>
</dbReference>
<comment type="caution">
    <text evidence="1">The sequence shown here is derived from an EMBL/GenBank/DDBJ whole genome shotgun (WGS) entry which is preliminary data.</text>
</comment>
<reference evidence="1 2" key="1">
    <citation type="journal article" date="2019" name="Microorganisms">
        <title>Paenibacillus lutrae sp. nov., A Chitinolytic Species Isolated from A River Otter in Castril Natural Park, Granada, Spain.</title>
        <authorList>
            <person name="Rodriguez M."/>
            <person name="Reina J.C."/>
            <person name="Bejar V."/>
            <person name="Llamas I."/>
        </authorList>
    </citation>
    <scope>NUCLEOTIDE SEQUENCE [LARGE SCALE GENOMIC DNA]</scope>
    <source>
        <strain evidence="1 2">N10</strain>
    </source>
</reference>
<evidence type="ECO:0000313" key="1">
    <source>
        <dbReference type="EMBL" id="MVP00337.1"/>
    </source>
</evidence>
<sequence length="151" mass="17669">MDEKRMMEGTRTLTPKDRAAFIKTRVDEPKSKSPMPTLEELVLIRTLTILPMILTITENSLRKIDVTENTLNKLYKMVTNQLINRIIADIQSTKKELREAGIKVYEDETADNNLRVKFICRGYHDDVTFTRDVIKSEIVVKLQKYIVEFYK</sequence>
<dbReference type="OrthoDB" id="2644100at2"/>
<dbReference type="RefSeq" id="WP_157335919.1">
    <property type="nucleotide sequence ID" value="NZ_RHLK01000006.1"/>
</dbReference>
<name>A0A7X3JZS4_9BACL</name>
<protein>
    <submittedName>
        <fullName evidence="1">Uncharacterized protein</fullName>
    </submittedName>
</protein>
<dbReference type="Proteomes" id="UP000490800">
    <property type="component" value="Unassembled WGS sequence"/>
</dbReference>
<evidence type="ECO:0000313" key="2">
    <source>
        <dbReference type="Proteomes" id="UP000490800"/>
    </source>
</evidence>
<keyword evidence="2" id="KW-1185">Reference proteome</keyword>
<dbReference type="Pfam" id="PF26325">
    <property type="entry name" value="YhjD"/>
    <property type="match status" value="1"/>
</dbReference>
<proteinExistence type="predicted"/>
<dbReference type="EMBL" id="RHLK01000006">
    <property type="protein sequence ID" value="MVP00337.1"/>
    <property type="molecule type" value="Genomic_DNA"/>
</dbReference>
<accession>A0A7X3JZS4</accession>